<dbReference type="PANTHER" id="PTHR23232:SF118">
    <property type="entry name" value="ZINC FINGER PROTEIN 746"/>
    <property type="match status" value="1"/>
</dbReference>
<feature type="compositionally biased region" description="Basic and acidic residues" evidence="6">
    <location>
        <begin position="150"/>
        <end position="165"/>
    </location>
</feature>
<feature type="region of interest" description="Disordered" evidence="6">
    <location>
        <begin position="150"/>
        <end position="169"/>
    </location>
</feature>
<feature type="region of interest" description="Disordered" evidence="6">
    <location>
        <begin position="110"/>
        <end position="130"/>
    </location>
</feature>
<gene>
    <name evidence="10" type="primary">LOC115465426</name>
</gene>
<dbReference type="InterPro" id="IPR036236">
    <property type="entry name" value="Znf_C2H2_sf"/>
</dbReference>
<dbReference type="OrthoDB" id="9892686at2759"/>
<dbReference type="SUPFAM" id="SSF109640">
    <property type="entry name" value="KRAB domain (Kruppel-associated box)"/>
    <property type="match status" value="1"/>
</dbReference>
<dbReference type="RefSeq" id="XP_030051739.1">
    <property type="nucleotide sequence ID" value="XM_030195879.1"/>
</dbReference>
<evidence type="ECO:0000256" key="6">
    <source>
        <dbReference type="SAM" id="MobiDB-lite"/>
    </source>
</evidence>
<feature type="domain" description="KRAB" evidence="8">
    <location>
        <begin position="11"/>
        <end position="82"/>
    </location>
</feature>
<feature type="domain" description="C2H2-type" evidence="7">
    <location>
        <begin position="294"/>
        <end position="321"/>
    </location>
</feature>
<protein>
    <submittedName>
        <fullName evidence="10">Zinc finger protein 2-like</fullName>
    </submittedName>
</protein>
<name>A0A6P7XMV8_9AMPH</name>
<evidence type="ECO:0000256" key="2">
    <source>
        <dbReference type="ARBA" id="ARBA00022737"/>
    </source>
</evidence>
<dbReference type="KEGG" id="muo:115465426"/>
<evidence type="ECO:0000313" key="10">
    <source>
        <dbReference type="RefSeq" id="XP_030051739.1"/>
    </source>
</evidence>
<dbReference type="GeneID" id="115465426"/>
<dbReference type="PROSITE" id="PS50157">
    <property type="entry name" value="ZINC_FINGER_C2H2_2"/>
    <property type="match status" value="1"/>
</dbReference>
<evidence type="ECO:0000313" key="9">
    <source>
        <dbReference type="Proteomes" id="UP000515156"/>
    </source>
</evidence>
<evidence type="ECO:0000259" key="8">
    <source>
        <dbReference type="PROSITE" id="PS50805"/>
    </source>
</evidence>
<keyword evidence="2" id="KW-0677">Repeat</keyword>
<dbReference type="GO" id="GO:0008270">
    <property type="term" value="F:zinc ion binding"/>
    <property type="evidence" value="ECO:0007669"/>
    <property type="project" value="UniProtKB-KW"/>
</dbReference>
<dbReference type="InterPro" id="IPR013087">
    <property type="entry name" value="Znf_C2H2_type"/>
</dbReference>
<feature type="compositionally biased region" description="Polar residues" evidence="6">
    <location>
        <begin position="120"/>
        <end position="129"/>
    </location>
</feature>
<dbReference type="CDD" id="cd07765">
    <property type="entry name" value="KRAB_A-box"/>
    <property type="match status" value="1"/>
</dbReference>
<feature type="region of interest" description="Disordered" evidence="6">
    <location>
        <begin position="175"/>
        <end position="198"/>
    </location>
</feature>
<reference evidence="10" key="1">
    <citation type="submission" date="2025-08" db="UniProtKB">
        <authorList>
            <consortium name="RefSeq"/>
        </authorList>
    </citation>
    <scope>IDENTIFICATION</scope>
</reference>
<dbReference type="SMART" id="SM00349">
    <property type="entry name" value="KRAB"/>
    <property type="match status" value="1"/>
</dbReference>
<dbReference type="InterPro" id="IPR001909">
    <property type="entry name" value="KRAB"/>
</dbReference>
<dbReference type="InParanoid" id="A0A6P7XMV8"/>
<evidence type="ECO:0000256" key="4">
    <source>
        <dbReference type="ARBA" id="ARBA00022833"/>
    </source>
</evidence>
<dbReference type="Proteomes" id="UP000515156">
    <property type="component" value="Chromosome 3"/>
</dbReference>
<evidence type="ECO:0000259" key="7">
    <source>
        <dbReference type="PROSITE" id="PS50157"/>
    </source>
</evidence>
<dbReference type="AlphaFoldDB" id="A0A6P7XMV8"/>
<dbReference type="PROSITE" id="PS50805">
    <property type="entry name" value="KRAB"/>
    <property type="match status" value="1"/>
</dbReference>
<organism evidence="9 10">
    <name type="scientific">Microcaecilia unicolor</name>
    <dbReference type="NCBI Taxonomy" id="1415580"/>
    <lineage>
        <taxon>Eukaryota</taxon>
        <taxon>Metazoa</taxon>
        <taxon>Chordata</taxon>
        <taxon>Craniata</taxon>
        <taxon>Vertebrata</taxon>
        <taxon>Euteleostomi</taxon>
        <taxon>Amphibia</taxon>
        <taxon>Gymnophiona</taxon>
        <taxon>Siphonopidae</taxon>
        <taxon>Microcaecilia</taxon>
    </lineage>
</organism>
<dbReference type="SUPFAM" id="SSF57667">
    <property type="entry name" value="beta-beta-alpha zinc fingers"/>
    <property type="match status" value="1"/>
</dbReference>
<evidence type="ECO:0000256" key="3">
    <source>
        <dbReference type="ARBA" id="ARBA00022771"/>
    </source>
</evidence>
<proteinExistence type="predicted"/>
<keyword evidence="9" id="KW-1185">Reference proteome</keyword>
<keyword evidence="3 5" id="KW-0863">Zinc-finger</keyword>
<keyword evidence="1" id="KW-0479">Metal-binding</keyword>
<accession>A0A6P7XMV8</accession>
<feature type="compositionally biased region" description="Basic and acidic residues" evidence="6">
    <location>
        <begin position="177"/>
        <end position="189"/>
    </location>
</feature>
<dbReference type="Gene3D" id="6.10.140.140">
    <property type="match status" value="1"/>
</dbReference>
<dbReference type="PANTHER" id="PTHR23232">
    <property type="entry name" value="KRAB DOMAIN C2H2 ZINC FINGER"/>
    <property type="match status" value="1"/>
</dbReference>
<sequence>MSALVSDQVPVTFKDVAAYFLEVEWDIIGEWQKELYKKAIREIHSILTSRGHSILNPDVVFKIKKEDEKYFIQHLEREGKENPNDPRMSLPIVTSVFSLSVKQEEDLPFMDHPESETSEHPSVTSSQSCKPDAMVQIPKIEEPHVRIQLEGGEKDTDMESDDRLRNNGKRMTMCDGQQREEWKHKDPSRDNPFTSAYCEGDIKSITPTKVKEIAHKRERSNPQERNSNCCPSFLQTEGIKEGERHFQSAGTRENFTDSQFVEHPIPRLRTEVHDCQDIHKTNPLGDTVLREKQFKSSECAKCFNQTCSLHPHKMTHLGENGLNVLNVINVSKGKTTFNFIK</sequence>
<keyword evidence="4" id="KW-0862">Zinc</keyword>
<dbReference type="Pfam" id="PF01352">
    <property type="entry name" value="KRAB"/>
    <property type="match status" value="1"/>
</dbReference>
<dbReference type="InterPro" id="IPR050169">
    <property type="entry name" value="Krueppel_C2H2_ZnF"/>
</dbReference>
<evidence type="ECO:0000256" key="5">
    <source>
        <dbReference type="PROSITE-ProRule" id="PRU00042"/>
    </source>
</evidence>
<evidence type="ECO:0000256" key="1">
    <source>
        <dbReference type="ARBA" id="ARBA00022723"/>
    </source>
</evidence>
<feature type="compositionally biased region" description="Basic and acidic residues" evidence="6">
    <location>
        <begin position="110"/>
        <end position="119"/>
    </location>
</feature>
<dbReference type="InterPro" id="IPR036051">
    <property type="entry name" value="KRAB_dom_sf"/>
</dbReference>
<dbReference type="GO" id="GO:0006355">
    <property type="term" value="P:regulation of DNA-templated transcription"/>
    <property type="evidence" value="ECO:0007669"/>
    <property type="project" value="InterPro"/>
</dbReference>